<feature type="transmembrane region" description="Helical" evidence="9">
    <location>
        <begin position="208"/>
        <end position="236"/>
    </location>
</feature>
<evidence type="ECO:0000256" key="3">
    <source>
        <dbReference type="ARBA" id="ARBA00022448"/>
    </source>
</evidence>
<evidence type="ECO:0000256" key="6">
    <source>
        <dbReference type="ARBA" id="ARBA00022989"/>
    </source>
</evidence>
<keyword evidence="6 9" id="KW-1133">Transmembrane helix</keyword>
<keyword evidence="4" id="KW-1003">Cell membrane</keyword>
<feature type="transmembrane region" description="Helical" evidence="9">
    <location>
        <begin position="6"/>
        <end position="34"/>
    </location>
</feature>
<evidence type="ECO:0000256" key="1">
    <source>
        <dbReference type="ARBA" id="ARBA00004651"/>
    </source>
</evidence>
<dbReference type="Pfam" id="PF01594">
    <property type="entry name" value="AI-2E_transport"/>
    <property type="match status" value="1"/>
</dbReference>
<evidence type="ECO:0000256" key="5">
    <source>
        <dbReference type="ARBA" id="ARBA00022692"/>
    </source>
</evidence>
<feature type="transmembrane region" description="Helical" evidence="9">
    <location>
        <begin position="242"/>
        <end position="262"/>
    </location>
</feature>
<keyword evidence="7 9" id="KW-0472">Membrane</keyword>
<feature type="region of interest" description="Disordered" evidence="8">
    <location>
        <begin position="356"/>
        <end position="380"/>
    </location>
</feature>
<evidence type="ECO:0000256" key="8">
    <source>
        <dbReference type="SAM" id="MobiDB-lite"/>
    </source>
</evidence>
<feature type="transmembrane region" description="Helical" evidence="9">
    <location>
        <begin position="269"/>
        <end position="286"/>
    </location>
</feature>
<feature type="transmembrane region" description="Helical" evidence="9">
    <location>
        <begin position="306"/>
        <end position="334"/>
    </location>
</feature>
<protein>
    <submittedName>
        <fullName evidence="10">AI-2E family transporter</fullName>
    </submittedName>
</protein>
<keyword evidence="3" id="KW-0813">Transport</keyword>
<dbReference type="PANTHER" id="PTHR21716:SF53">
    <property type="entry name" value="PERMEASE PERM-RELATED"/>
    <property type="match status" value="1"/>
</dbReference>
<evidence type="ECO:0000256" key="2">
    <source>
        <dbReference type="ARBA" id="ARBA00009773"/>
    </source>
</evidence>
<evidence type="ECO:0000313" key="11">
    <source>
        <dbReference type="Proteomes" id="UP000653477"/>
    </source>
</evidence>
<evidence type="ECO:0000313" key="10">
    <source>
        <dbReference type="EMBL" id="GGM47918.1"/>
    </source>
</evidence>
<keyword evidence="11" id="KW-1185">Reference proteome</keyword>
<keyword evidence="5 9" id="KW-0812">Transmembrane</keyword>
<sequence length="380" mass="42880">MLVLSVLILLIYVAVQAIWSIILPFLLAGIFAYVMMPLVRFFQYTLRLRSRGLSVILTLLLLGAVVYLAVIFVIPSINAEIEKTLQVISGYSSGQDILTMILPRNIRNYLNGGLRWGNFPQHLSFEKVLENVKLLLDQVGGIINSTLSIFSWGLVFLIGFIYFVFILLDFENLARGFISLFPKTLRPTIRTISMDLDRYMNNYFRGQALIAISVGILLSIGFNIIGLPLATAMGIFIGILNFIPYMQALGIIPLGLASLLMAAQTGENAFVCMLLAYGVLMIVQIIQDMIIVPHIMGQTMGMRPSLILLVLSIWGYLLGFFGMLIALPITMFIYSLYMRYVLQDEEYIEQMRLREEKRKAKQSRRKKRGAIDSESTTSDK</sequence>
<reference evidence="11" key="1">
    <citation type="journal article" date="2019" name="Int. J. Syst. Evol. Microbiol.">
        <title>The Global Catalogue of Microorganisms (GCM) 10K type strain sequencing project: providing services to taxonomists for standard genome sequencing and annotation.</title>
        <authorList>
            <consortium name="The Broad Institute Genomics Platform"/>
            <consortium name="The Broad Institute Genome Sequencing Center for Infectious Disease"/>
            <person name="Wu L."/>
            <person name="Ma J."/>
        </authorList>
    </citation>
    <scope>NUCLEOTIDE SEQUENCE [LARGE SCALE GENOMIC DNA]</scope>
    <source>
        <strain evidence="11">JCM 30531</strain>
    </source>
</reference>
<proteinExistence type="inferred from homology"/>
<evidence type="ECO:0000256" key="4">
    <source>
        <dbReference type="ARBA" id="ARBA00022475"/>
    </source>
</evidence>
<evidence type="ECO:0000256" key="7">
    <source>
        <dbReference type="ARBA" id="ARBA00023136"/>
    </source>
</evidence>
<comment type="similarity">
    <text evidence="2">Belongs to the autoinducer-2 exporter (AI-2E) (TC 2.A.86) family.</text>
</comment>
<feature type="transmembrane region" description="Helical" evidence="9">
    <location>
        <begin position="55"/>
        <end position="77"/>
    </location>
</feature>
<comment type="caution">
    <text evidence="10">The sequence shown here is derived from an EMBL/GenBank/DDBJ whole genome shotgun (WGS) entry which is preliminary data.</text>
</comment>
<accession>A0ABQ2H6E5</accession>
<dbReference type="EMBL" id="BMPU01000001">
    <property type="protein sequence ID" value="GGM47918.1"/>
    <property type="molecule type" value="Genomic_DNA"/>
</dbReference>
<gene>
    <name evidence="10" type="ORF">GCM10007088_03260</name>
</gene>
<name>A0ABQ2H6E5_9PORP</name>
<dbReference type="InterPro" id="IPR002549">
    <property type="entry name" value="AI-2E-like"/>
</dbReference>
<feature type="transmembrane region" description="Helical" evidence="9">
    <location>
        <begin position="149"/>
        <end position="168"/>
    </location>
</feature>
<organism evidence="10 11">
    <name type="scientific">Porphyromonas pasteri</name>
    <dbReference type="NCBI Taxonomy" id="1583331"/>
    <lineage>
        <taxon>Bacteria</taxon>
        <taxon>Pseudomonadati</taxon>
        <taxon>Bacteroidota</taxon>
        <taxon>Bacteroidia</taxon>
        <taxon>Bacteroidales</taxon>
        <taxon>Porphyromonadaceae</taxon>
        <taxon>Porphyromonas</taxon>
    </lineage>
</organism>
<evidence type="ECO:0000256" key="9">
    <source>
        <dbReference type="SAM" id="Phobius"/>
    </source>
</evidence>
<comment type="subcellular location">
    <subcellularLocation>
        <location evidence="1">Cell membrane</location>
        <topology evidence="1">Multi-pass membrane protein</topology>
    </subcellularLocation>
</comment>
<feature type="compositionally biased region" description="Basic residues" evidence="8">
    <location>
        <begin position="359"/>
        <end position="368"/>
    </location>
</feature>
<dbReference type="PANTHER" id="PTHR21716">
    <property type="entry name" value="TRANSMEMBRANE PROTEIN"/>
    <property type="match status" value="1"/>
</dbReference>
<dbReference type="Proteomes" id="UP000653477">
    <property type="component" value="Unassembled WGS sequence"/>
</dbReference>